<reference evidence="1 2" key="1">
    <citation type="submission" date="2018-12" db="EMBL/GenBank/DDBJ databases">
        <authorList>
            <consortium name="Pathogen Informatics"/>
        </authorList>
    </citation>
    <scope>NUCLEOTIDE SEQUENCE [LARGE SCALE GENOMIC DNA]</scope>
    <source>
        <strain evidence="1 2">NCTC10951</strain>
    </source>
</reference>
<protein>
    <recommendedName>
        <fullName evidence="3">Pilus assembly protein</fullName>
    </recommendedName>
</protein>
<evidence type="ECO:0008006" key="3">
    <source>
        <dbReference type="Google" id="ProtNLM"/>
    </source>
</evidence>
<gene>
    <name evidence="1" type="ORF">NCTC10951_01288</name>
</gene>
<dbReference type="AlphaFoldDB" id="A0A448PKC4"/>
<accession>A0A448PKC4</accession>
<organism evidence="1 2">
    <name type="scientific">Actinomyces viscosus</name>
    <dbReference type="NCBI Taxonomy" id="1656"/>
    <lineage>
        <taxon>Bacteria</taxon>
        <taxon>Bacillati</taxon>
        <taxon>Actinomycetota</taxon>
        <taxon>Actinomycetes</taxon>
        <taxon>Actinomycetales</taxon>
        <taxon>Actinomycetaceae</taxon>
        <taxon>Actinomyces</taxon>
    </lineage>
</organism>
<dbReference type="KEGG" id="avc:NCTC10951_01288"/>
<evidence type="ECO:0000313" key="2">
    <source>
        <dbReference type="Proteomes" id="UP000268658"/>
    </source>
</evidence>
<sequence length="201" mass="20891">MTDMTFPRITGLLAASLASVVSAVSCASRVSVERRACSIRQRLRRPVLRLRDVLSSCGRGIRGPVRLEEGNAIVEFIGWSAVLVVPVLYLVVTLAQIQATTFAVASAADAASRVLEVDDSPSAMDKARVATGLSLSDQGVDADPAGSLSVTCARGCARGQAATVKVAVGVDLPGFASLGIGRDVVVVDTERAITLPGKEEQ</sequence>
<name>A0A448PKC4_ACTVI</name>
<proteinExistence type="predicted"/>
<dbReference type="EMBL" id="LR134477">
    <property type="protein sequence ID" value="VEI15681.1"/>
    <property type="molecule type" value="Genomic_DNA"/>
</dbReference>
<evidence type="ECO:0000313" key="1">
    <source>
        <dbReference type="EMBL" id="VEI15681.1"/>
    </source>
</evidence>
<dbReference type="Proteomes" id="UP000268658">
    <property type="component" value="Chromosome"/>
</dbReference>